<evidence type="ECO:0000313" key="2">
    <source>
        <dbReference type="Proteomes" id="UP001076464"/>
    </source>
</evidence>
<reference evidence="1" key="1">
    <citation type="submission" date="2022-08" db="EMBL/GenBank/DDBJ databases">
        <title>Genome sequencing of Pelomonas sp. UHG3.</title>
        <authorList>
            <person name="So Y."/>
        </authorList>
    </citation>
    <scope>NUCLEOTIDE SEQUENCE</scope>
    <source>
        <strain evidence="1">UHG3</strain>
    </source>
</reference>
<organism evidence="1 2">
    <name type="scientific">Roseateles hydrophilus</name>
    <dbReference type="NCBI Taxonomy" id="2975054"/>
    <lineage>
        <taxon>Bacteria</taxon>
        <taxon>Pseudomonadati</taxon>
        <taxon>Pseudomonadota</taxon>
        <taxon>Betaproteobacteria</taxon>
        <taxon>Burkholderiales</taxon>
        <taxon>Sphaerotilaceae</taxon>
        <taxon>Roseateles</taxon>
    </lineage>
</organism>
<evidence type="ECO:0000313" key="1">
    <source>
        <dbReference type="EMBL" id="MCY4747420.1"/>
    </source>
</evidence>
<accession>A0ACC6CGC6</accession>
<dbReference type="EMBL" id="JAPPUY010000007">
    <property type="protein sequence ID" value="MCY4747420.1"/>
    <property type="molecule type" value="Genomic_DNA"/>
</dbReference>
<comment type="caution">
    <text evidence="1">The sequence shown here is derived from an EMBL/GenBank/DDBJ whole genome shotgun (WGS) entry which is preliminary data.</text>
</comment>
<dbReference type="Proteomes" id="UP001076464">
    <property type="component" value="Unassembled WGS sequence"/>
</dbReference>
<protein>
    <submittedName>
        <fullName evidence="1">Uncharacterized protein</fullName>
    </submittedName>
</protein>
<keyword evidence="2" id="KW-1185">Reference proteome</keyword>
<name>A0ACC6CGC6_9BURK</name>
<sequence length="168" mass="18471">MSMVPYIQKLAAAVKSGKKSALDDLCFEIEYEQLTKDVWPQAVFEFFVSALHDTDITSLTGARAFVLSLYNDFDKLTAEQRRVLLQTFGAEADSFGDEMLRHAASDLVARKYPPALAFDFFAELAGGGGPGGRHMALVGLELLLLSGKLDKRQATFAEPLLAELIRKP</sequence>
<gene>
    <name evidence="1" type="ORF">NYO99_20790</name>
</gene>
<proteinExistence type="predicted"/>